<evidence type="ECO:0000256" key="1">
    <source>
        <dbReference type="SAM" id="MobiDB-lite"/>
    </source>
</evidence>
<keyword evidence="3" id="KW-1185">Reference proteome</keyword>
<comment type="caution">
    <text evidence="2">The sequence shown here is derived from an EMBL/GenBank/DDBJ whole genome shotgun (WGS) entry which is preliminary data.</text>
</comment>
<reference evidence="2 3" key="1">
    <citation type="submission" date="2021-01" db="EMBL/GenBank/DDBJ databases">
        <title>Whole genome shotgun sequence of Plantactinospora endophytica NBRC 110450.</title>
        <authorList>
            <person name="Komaki H."/>
            <person name="Tamura T."/>
        </authorList>
    </citation>
    <scope>NUCLEOTIDE SEQUENCE [LARGE SCALE GENOMIC DNA]</scope>
    <source>
        <strain evidence="2 3">NBRC 110450</strain>
    </source>
</reference>
<organism evidence="2 3">
    <name type="scientific">Plantactinospora endophytica</name>
    <dbReference type="NCBI Taxonomy" id="673535"/>
    <lineage>
        <taxon>Bacteria</taxon>
        <taxon>Bacillati</taxon>
        <taxon>Actinomycetota</taxon>
        <taxon>Actinomycetes</taxon>
        <taxon>Micromonosporales</taxon>
        <taxon>Micromonosporaceae</taxon>
        <taxon>Plantactinospora</taxon>
    </lineage>
</organism>
<accession>A0ABQ4DUV5</accession>
<feature type="compositionally biased region" description="Basic and acidic residues" evidence="1">
    <location>
        <begin position="83"/>
        <end position="95"/>
    </location>
</feature>
<evidence type="ECO:0008006" key="4">
    <source>
        <dbReference type="Google" id="ProtNLM"/>
    </source>
</evidence>
<sequence>MARGSGGSHTGSTDTVPTTRTGSDGDAAPSGRRTSGGNAGSVDGGHTQVQAAFDAGRVGNASAASSTTQSPVHSTITGEELPEGYKYDANGRLHGPDGGYAKDPTAPPGAHNRDSEYPGGYRESTHDEMARRYTVEGAAAGEWPRSPTGERIPRDQLTWLDDNGEVIDVPDGDEITYEHNKPVVQDWNDNGRFNTRQYRNDWYNNVDNLQPMLRSENSRGGATLGLRYEQETGGGYTAS</sequence>
<dbReference type="EMBL" id="BONW01000004">
    <property type="protein sequence ID" value="GIG86246.1"/>
    <property type="molecule type" value="Genomic_DNA"/>
</dbReference>
<protein>
    <recommendedName>
        <fullName evidence="4">HNH/ENDO VII superfamily nuclease with conserved GHE residues</fullName>
    </recommendedName>
</protein>
<feature type="compositionally biased region" description="Polar residues" evidence="1">
    <location>
        <begin position="62"/>
        <end position="77"/>
    </location>
</feature>
<name>A0ABQ4DUV5_9ACTN</name>
<evidence type="ECO:0000313" key="2">
    <source>
        <dbReference type="EMBL" id="GIG86246.1"/>
    </source>
</evidence>
<evidence type="ECO:0000313" key="3">
    <source>
        <dbReference type="Proteomes" id="UP000646749"/>
    </source>
</evidence>
<gene>
    <name evidence="2" type="ORF">Pen02_11820</name>
</gene>
<dbReference type="Proteomes" id="UP000646749">
    <property type="component" value="Unassembled WGS sequence"/>
</dbReference>
<feature type="region of interest" description="Disordered" evidence="1">
    <location>
        <begin position="1"/>
        <end position="123"/>
    </location>
</feature>
<proteinExistence type="predicted"/>